<dbReference type="Proteomes" id="UP000660668">
    <property type="component" value="Unassembled WGS sequence"/>
</dbReference>
<dbReference type="EMBL" id="JADKPO010000004">
    <property type="protein sequence ID" value="MBF4767070.1"/>
    <property type="molecule type" value="Genomic_DNA"/>
</dbReference>
<evidence type="ECO:0000256" key="1">
    <source>
        <dbReference type="SAM" id="SignalP"/>
    </source>
</evidence>
<gene>
    <name evidence="2" type="ORF">ISU10_04735</name>
</gene>
<sequence length="195" mass="19430">MTRRARLGRHLSRNIIGYLALLIAVSLTPLPAWAAAAIGTAQIKNGAVTTPKLHGGAVTSPKIKANAVNGAKVKDGTIGKADLAAAAQGFTTIVTKTSSTANVAAGASHQATVVCGADQVAIGGGGYATPDGIVLLGTTAGEVTKSHPTSPITIGNFTFTSASGDGVAPTGWRTTVKNTEATAQTVVHYAICAGK</sequence>
<evidence type="ECO:0000313" key="3">
    <source>
        <dbReference type="Proteomes" id="UP000660668"/>
    </source>
</evidence>
<evidence type="ECO:0000313" key="2">
    <source>
        <dbReference type="EMBL" id="MBF4767070.1"/>
    </source>
</evidence>
<keyword evidence="3" id="KW-1185">Reference proteome</keyword>
<keyword evidence="1" id="KW-0732">Signal</keyword>
<feature type="signal peptide" evidence="1">
    <location>
        <begin position="1"/>
        <end position="34"/>
    </location>
</feature>
<feature type="chain" id="PRO_5037277763" evidence="1">
    <location>
        <begin position="35"/>
        <end position="195"/>
    </location>
</feature>
<reference evidence="2" key="1">
    <citation type="submission" date="2020-11" db="EMBL/GenBank/DDBJ databases">
        <title>Nocardioides cynanchi sp. nov., isolated from soil of rhizosphere of Cynanchum wilfordii.</title>
        <authorList>
            <person name="Lee J.-S."/>
            <person name="Suh M.K."/>
            <person name="Kim J.-S."/>
        </authorList>
    </citation>
    <scope>NUCLEOTIDE SEQUENCE</scope>
    <source>
        <strain evidence="2">KCTC 19276</strain>
    </source>
</reference>
<dbReference type="AlphaFoldDB" id="A0A930YNV1"/>
<accession>A0A930YNV1</accession>
<comment type="caution">
    <text evidence="2">The sequence shown here is derived from an EMBL/GenBank/DDBJ whole genome shotgun (WGS) entry which is preliminary data.</text>
</comment>
<name>A0A930YNV1_9ACTN</name>
<proteinExistence type="predicted"/>
<protein>
    <submittedName>
        <fullName evidence="2">Uncharacterized protein</fullName>
    </submittedName>
</protein>
<dbReference type="RefSeq" id="WP_194695214.1">
    <property type="nucleotide sequence ID" value="NZ_JADKPO010000004.1"/>
</dbReference>
<organism evidence="2 3">
    <name type="scientific">Nocardioides agariphilus</name>
    <dbReference type="NCBI Taxonomy" id="433664"/>
    <lineage>
        <taxon>Bacteria</taxon>
        <taxon>Bacillati</taxon>
        <taxon>Actinomycetota</taxon>
        <taxon>Actinomycetes</taxon>
        <taxon>Propionibacteriales</taxon>
        <taxon>Nocardioidaceae</taxon>
        <taxon>Nocardioides</taxon>
    </lineage>
</organism>